<reference evidence="12" key="1">
    <citation type="submission" date="2016-06" db="EMBL/GenBank/DDBJ databases">
        <authorList>
            <person name="Nascimento L."/>
            <person name="Pereira R.V."/>
            <person name="Martins L.F."/>
            <person name="Quaggio R.B."/>
            <person name="Silva A.M."/>
            <person name="Setubal J.C."/>
        </authorList>
    </citation>
    <scope>NUCLEOTIDE SEQUENCE [LARGE SCALE GENOMIC DNA]</scope>
</reference>
<dbReference type="AlphaFoldDB" id="A0A1Y3PT49"/>
<dbReference type="PANTHER" id="PTHR34388">
    <property type="entry name" value="DNA POLYMERASE III SUBUNIT DELTA"/>
    <property type="match status" value="1"/>
</dbReference>
<dbReference type="EC" id="2.7.7.7" evidence="1"/>
<evidence type="ECO:0000256" key="5">
    <source>
        <dbReference type="ARBA" id="ARBA00022705"/>
    </source>
</evidence>
<evidence type="ECO:0000259" key="10">
    <source>
        <dbReference type="Pfam" id="PF21694"/>
    </source>
</evidence>
<evidence type="ECO:0000256" key="7">
    <source>
        <dbReference type="ARBA" id="ARBA00034754"/>
    </source>
</evidence>
<dbReference type="Gene3D" id="1.10.8.60">
    <property type="match status" value="1"/>
</dbReference>
<keyword evidence="3" id="KW-0808">Transferase</keyword>
<dbReference type="Gene3D" id="1.20.272.10">
    <property type="match status" value="1"/>
</dbReference>
<dbReference type="GO" id="GO:0009360">
    <property type="term" value="C:DNA polymerase III complex"/>
    <property type="evidence" value="ECO:0007669"/>
    <property type="project" value="InterPro"/>
</dbReference>
<dbReference type="NCBIfam" id="TIGR01128">
    <property type="entry name" value="holA"/>
    <property type="match status" value="1"/>
</dbReference>
<keyword evidence="6" id="KW-0239">DNA-directed DNA polymerase</keyword>
<evidence type="ECO:0000256" key="6">
    <source>
        <dbReference type="ARBA" id="ARBA00022932"/>
    </source>
</evidence>
<evidence type="ECO:0000313" key="11">
    <source>
        <dbReference type="EMBL" id="OUM89327.1"/>
    </source>
</evidence>
<dbReference type="Pfam" id="PF06144">
    <property type="entry name" value="DNA_pol3_delta"/>
    <property type="match status" value="1"/>
</dbReference>
<name>A0A1Y3PT49_9BACI</name>
<dbReference type="InterPro" id="IPR027417">
    <property type="entry name" value="P-loop_NTPase"/>
</dbReference>
<organism evidence="11 12">
    <name type="scientific">Bacillus thermozeamaize</name>
    <dbReference type="NCBI Taxonomy" id="230954"/>
    <lineage>
        <taxon>Bacteria</taxon>
        <taxon>Bacillati</taxon>
        <taxon>Bacillota</taxon>
        <taxon>Bacilli</taxon>
        <taxon>Bacillales</taxon>
        <taxon>Bacillaceae</taxon>
        <taxon>Bacillus</taxon>
    </lineage>
</organism>
<dbReference type="GO" id="GO:0003887">
    <property type="term" value="F:DNA-directed DNA polymerase activity"/>
    <property type="evidence" value="ECO:0007669"/>
    <property type="project" value="UniProtKB-KW"/>
</dbReference>
<dbReference type="SUPFAM" id="SSF52540">
    <property type="entry name" value="P-loop containing nucleoside triphosphate hydrolases"/>
    <property type="match status" value="1"/>
</dbReference>
<comment type="caution">
    <text evidence="11">The sequence shown here is derived from an EMBL/GenBank/DDBJ whole genome shotgun (WGS) entry which is preliminary data.</text>
</comment>
<dbReference type="Gene3D" id="3.40.50.300">
    <property type="entry name" value="P-loop containing nucleotide triphosphate hydrolases"/>
    <property type="match status" value="1"/>
</dbReference>
<sequence length="356" mass="40672">MQSNLRQAIQELRQGKRASLYVLYGEEQWLMEEFVRHAKEILVPASVQDLNVATLDLSESPLDELLDQAETSPFLADCRLLVAKNALFFSANARGKAEHDLDRLQAYLNQPAPQTVLIFLVPAAKLDERKKLVKQVKRQAVVIPCKPLTKEALIRWVERRARERGVSLSAEMIEVLLSRVGQQLALLDSELEKLSLYALNHPLSREDLERLVPRTLEEDVFLMVDALLEGRSEYLFRIFYDLMQKKEEPLKLLGLFSYQMRLLIQVQHYHFLGYSSAQIADVIGAHPYAIQRAQKHLRTKKPGEFAQVLADLLQELARLDRAMKSGRTQAERIADLEHFLLIACQKIKKQGAVPSG</sequence>
<dbReference type="InterPro" id="IPR008921">
    <property type="entry name" value="DNA_pol3_clamp-load_cplx_C"/>
</dbReference>
<proteinExistence type="inferred from homology"/>
<protein>
    <recommendedName>
        <fullName evidence="2">DNA polymerase III subunit delta</fullName>
        <ecNumber evidence="1">2.7.7.7</ecNumber>
    </recommendedName>
</protein>
<accession>A0A1Y3PT49</accession>
<dbReference type="InterPro" id="IPR010372">
    <property type="entry name" value="DNA_pol3_delta_N"/>
</dbReference>
<dbReference type="EMBL" id="LZRT01000045">
    <property type="protein sequence ID" value="OUM89327.1"/>
    <property type="molecule type" value="Genomic_DNA"/>
</dbReference>
<dbReference type="InterPro" id="IPR005790">
    <property type="entry name" value="DNA_polIII_delta"/>
</dbReference>
<keyword evidence="5" id="KW-0235">DNA replication</keyword>
<evidence type="ECO:0000256" key="1">
    <source>
        <dbReference type="ARBA" id="ARBA00012417"/>
    </source>
</evidence>
<dbReference type="Pfam" id="PF21694">
    <property type="entry name" value="DNA_pol3_delta_C"/>
    <property type="match status" value="1"/>
</dbReference>
<evidence type="ECO:0000256" key="8">
    <source>
        <dbReference type="ARBA" id="ARBA00049244"/>
    </source>
</evidence>
<dbReference type="PANTHER" id="PTHR34388:SF1">
    <property type="entry name" value="DNA POLYMERASE III SUBUNIT DELTA"/>
    <property type="match status" value="1"/>
</dbReference>
<dbReference type="InterPro" id="IPR048466">
    <property type="entry name" value="DNA_pol3_delta-like_C"/>
</dbReference>
<gene>
    <name evidence="11" type="ORF">BAA01_03660</name>
</gene>
<evidence type="ECO:0000256" key="2">
    <source>
        <dbReference type="ARBA" id="ARBA00017703"/>
    </source>
</evidence>
<dbReference type="SUPFAM" id="SSF48019">
    <property type="entry name" value="post-AAA+ oligomerization domain-like"/>
    <property type="match status" value="1"/>
</dbReference>
<comment type="similarity">
    <text evidence="7">Belongs to the DNA polymerase HolA subunit family.</text>
</comment>
<feature type="domain" description="DNA polymerase III delta N-terminal" evidence="9">
    <location>
        <begin position="21"/>
        <end position="146"/>
    </location>
</feature>
<keyword evidence="4" id="KW-0548">Nucleotidyltransferase</keyword>
<dbReference type="Proteomes" id="UP000196475">
    <property type="component" value="Unassembled WGS sequence"/>
</dbReference>
<feature type="domain" description="DNA polymerase III delta subunit-like C-terminal" evidence="10">
    <location>
        <begin position="217"/>
        <end position="334"/>
    </location>
</feature>
<evidence type="ECO:0000259" key="9">
    <source>
        <dbReference type="Pfam" id="PF06144"/>
    </source>
</evidence>
<comment type="catalytic activity">
    <reaction evidence="8">
        <text>DNA(n) + a 2'-deoxyribonucleoside 5'-triphosphate = DNA(n+1) + diphosphate</text>
        <dbReference type="Rhea" id="RHEA:22508"/>
        <dbReference type="Rhea" id="RHEA-COMP:17339"/>
        <dbReference type="Rhea" id="RHEA-COMP:17340"/>
        <dbReference type="ChEBI" id="CHEBI:33019"/>
        <dbReference type="ChEBI" id="CHEBI:61560"/>
        <dbReference type="ChEBI" id="CHEBI:173112"/>
        <dbReference type="EC" id="2.7.7.7"/>
    </reaction>
</comment>
<evidence type="ECO:0000313" key="12">
    <source>
        <dbReference type="Proteomes" id="UP000196475"/>
    </source>
</evidence>
<dbReference type="GO" id="GO:0003677">
    <property type="term" value="F:DNA binding"/>
    <property type="evidence" value="ECO:0007669"/>
    <property type="project" value="InterPro"/>
</dbReference>
<evidence type="ECO:0000256" key="3">
    <source>
        <dbReference type="ARBA" id="ARBA00022679"/>
    </source>
</evidence>
<evidence type="ECO:0000256" key="4">
    <source>
        <dbReference type="ARBA" id="ARBA00022695"/>
    </source>
</evidence>
<dbReference type="GO" id="GO:0006261">
    <property type="term" value="P:DNA-templated DNA replication"/>
    <property type="evidence" value="ECO:0007669"/>
    <property type="project" value="TreeGrafter"/>
</dbReference>